<evidence type="ECO:0000313" key="1">
    <source>
        <dbReference type="EMBL" id="KNF08457.1"/>
    </source>
</evidence>
<dbReference type="RefSeq" id="WP_050355283.1">
    <property type="nucleotide sequence ID" value="NZ_LGSS01000007.1"/>
</dbReference>
<dbReference type="PATRIC" id="fig|1503.3.peg.3072"/>
<dbReference type="AlphaFoldDB" id="A0A0L0WAK2"/>
<dbReference type="OrthoDB" id="2871813at2"/>
<name>A0A0L0WAK2_GOTPU</name>
<sequence length="173" mass="20305">MSKNVNFLIDEDVYEKFCLAMNISKDSEKEAIEMCMRWYIAKTFEKASHEYNPKTISKKTKETNKDYYGKAIQRIPVWALKTEQYNHKIIKAYFTAVDIAGKATISMMERLCSDKEHPELYVPTFKNNYSQMKIDGAKSHGKVFEDDGENVWIWSEVEDILMKYKSSFYNGEV</sequence>
<comment type="caution">
    <text evidence="1">The sequence shown here is derived from an EMBL/GenBank/DDBJ whole genome shotgun (WGS) entry which is preliminary data.</text>
</comment>
<reference evidence="2" key="1">
    <citation type="submission" date="2015-07" db="EMBL/GenBank/DDBJ databases">
        <title>Draft genome sequence of the purine-degrading Gottschalkia purinilyticum DSM 1384 (formerly Clostridium purinilyticum).</title>
        <authorList>
            <person name="Poehlein A."/>
            <person name="Schiel-Bengelsdorf B."/>
            <person name="Bengelsdorf F.R."/>
            <person name="Daniel R."/>
            <person name="Duerre P."/>
        </authorList>
    </citation>
    <scope>NUCLEOTIDE SEQUENCE [LARGE SCALE GENOMIC DNA]</scope>
    <source>
        <strain evidence="2">DSM 1384</strain>
    </source>
</reference>
<dbReference type="EMBL" id="LGSS01000007">
    <property type="protein sequence ID" value="KNF08457.1"/>
    <property type="molecule type" value="Genomic_DNA"/>
</dbReference>
<proteinExistence type="predicted"/>
<accession>A0A0L0WAK2</accession>
<protein>
    <submittedName>
        <fullName evidence="1">Uncharacterized protein</fullName>
    </submittedName>
</protein>
<gene>
    <name evidence="1" type="ORF">CLPU_7c00850</name>
</gene>
<evidence type="ECO:0000313" key="2">
    <source>
        <dbReference type="Proteomes" id="UP000037267"/>
    </source>
</evidence>
<dbReference type="Proteomes" id="UP000037267">
    <property type="component" value="Unassembled WGS sequence"/>
</dbReference>
<organism evidence="1 2">
    <name type="scientific">Gottschalkia purinilytica</name>
    <name type="common">Clostridium purinilyticum</name>
    <dbReference type="NCBI Taxonomy" id="1503"/>
    <lineage>
        <taxon>Bacteria</taxon>
        <taxon>Bacillati</taxon>
        <taxon>Bacillota</taxon>
        <taxon>Tissierellia</taxon>
        <taxon>Tissierellales</taxon>
        <taxon>Gottschalkiaceae</taxon>
        <taxon>Gottschalkia</taxon>
    </lineage>
</organism>
<keyword evidence="2" id="KW-1185">Reference proteome</keyword>
<dbReference type="STRING" id="1503.CLPU_7c00850"/>